<proteinExistence type="predicted"/>
<comment type="caution">
    <text evidence="1">The sequence shown here is derived from an EMBL/GenBank/DDBJ whole genome shotgun (WGS) entry which is preliminary data.</text>
</comment>
<protein>
    <submittedName>
        <fullName evidence="1">Uncharacterized protein</fullName>
    </submittedName>
</protein>
<evidence type="ECO:0000313" key="2">
    <source>
        <dbReference type="Proteomes" id="UP001433508"/>
    </source>
</evidence>
<reference evidence="2" key="1">
    <citation type="journal article" date="2024" name="Front. Bioeng. Biotechnol.">
        <title>Genome-scale model development and genomic sequencing of the oleaginous clade Lipomyces.</title>
        <authorList>
            <person name="Czajka J.J."/>
            <person name="Han Y."/>
            <person name="Kim J."/>
            <person name="Mondo S.J."/>
            <person name="Hofstad B.A."/>
            <person name="Robles A."/>
            <person name="Haridas S."/>
            <person name="Riley R."/>
            <person name="LaButti K."/>
            <person name="Pangilinan J."/>
            <person name="Andreopoulos W."/>
            <person name="Lipzen A."/>
            <person name="Yan J."/>
            <person name="Wang M."/>
            <person name="Ng V."/>
            <person name="Grigoriev I.V."/>
            <person name="Spatafora J.W."/>
            <person name="Magnuson J.K."/>
            <person name="Baker S.E."/>
            <person name="Pomraning K.R."/>
        </authorList>
    </citation>
    <scope>NUCLEOTIDE SEQUENCE [LARGE SCALE GENOMIC DNA]</scope>
    <source>
        <strain evidence="2">CBS 7786</strain>
    </source>
</reference>
<keyword evidence="2" id="KW-1185">Reference proteome</keyword>
<accession>A0ACC3SZN6</accession>
<sequence length="291" mass="32558">MSDNYPYFVPPPGGYTQPEVIGSGSEYGGTGKSLPEFSMEEMLGDPLHQELHDQMKQNDAGLQGGAWNATGSAVRLHPFNSYPEQAETELSEDTAMFNAPPATSRPESRESDTGEDMKSNLNDDDMLSKRKAQNRAAQRAFRERREKYVKELQDKLAIAEKTMKDMEFENARLKREFDWYKAENKVLRESAESARASGGVATSGYASKAIFPEYRDSNEEIRQAHPTADMTFLNPCQIWDRLNEHPRVDTLDINDIMKRLTSKAVCSGDGPIYKTTDVDEAITAQALGLNA</sequence>
<dbReference type="EMBL" id="MU971383">
    <property type="protein sequence ID" value="KAK9236624.1"/>
    <property type="molecule type" value="Genomic_DNA"/>
</dbReference>
<gene>
    <name evidence="1" type="ORF">V1525DRAFT_420216</name>
</gene>
<dbReference type="Proteomes" id="UP001433508">
    <property type="component" value="Unassembled WGS sequence"/>
</dbReference>
<organism evidence="1 2">
    <name type="scientific">Lipomyces kononenkoae</name>
    <name type="common">Yeast</name>
    <dbReference type="NCBI Taxonomy" id="34357"/>
    <lineage>
        <taxon>Eukaryota</taxon>
        <taxon>Fungi</taxon>
        <taxon>Dikarya</taxon>
        <taxon>Ascomycota</taxon>
        <taxon>Saccharomycotina</taxon>
        <taxon>Lipomycetes</taxon>
        <taxon>Lipomycetales</taxon>
        <taxon>Lipomycetaceae</taxon>
        <taxon>Lipomyces</taxon>
    </lineage>
</organism>
<name>A0ACC3SZN6_LIPKO</name>
<evidence type="ECO:0000313" key="1">
    <source>
        <dbReference type="EMBL" id="KAK9236624.1"/>
    </source>
</evidence>